<reference evidence="4 5" key="1">
    <citation type="journal article" date="2016" name="Sci. Rep.">
        <title>Penicillium arizonense, a new, genome sequenced fungal species, reveals a high chemical diversity in secreted metabolites.</title>
        <authorList>
            <person name="Grijseels S."/>
            <person name="Nielsen J.C."/>
            <person name="Randelovic M."/>
            <person name="Nielsen J."/>
            <person name="Nielsen K.F."/>
            <person name="Workman M."/>
            <person name="Frisvad J.C."/>
        </authorList>
    </citation>
    <scope>NUCLEOTIDE SEQUENCE [LARGE SCALE GENOMIC DNA]</scope>
    <source>
        <strain evidence="4 5">CBS 141311</strain>
    </source>
</reference>
<feature type="compositionally biased region" description="Polar residues" evidence="2">
    <location>
        <begin position="26"/>
        <end position="43"/>
    </location>
</feature>
<dbReference type="GO" id="GO:0006515">
    <property type="term" value="P:protein quality control for misfolded or incompletely synthesized proteins"/>
    <property type="evidence" value="ECO:0007669"/>
    <property type="project" value="TreeGrafter"/>
</dbReference>
<dbReference type="CDD" id="cd24145">
    <property type="entry name" value="Mgr3-like"/>
    <property type="match status" value="1"/>
</dbReference>
<keyword evidence="3" id="KW-0812">Transmembrane</keyword>
<dbReference type="InterPro" id="IPR019734">
    <property type="entry name" value="TPR_rpt"/>
</dbReference>
<feature type="transmembrane region" description="Helical" evidence="3">
    <location>
        <begin position="80"/>
        <end position="101"/>
    </location>
</feature>
<dbReference type="SMART" id="SM00028">
    <property type="entry name" value="TPR"/>
    <property type="match status" value="2"/>
</dbReference>
<keyword evidence="3" id="KW-1133">Transmembrane helix</keyword>
<dbReference type="GO" id="GO:0051787">
    <property type="term" value="F:misfolded protein binding"/>
    <property type="evidence" value="ECO:0007669"/>
    <property type="project" value="TreeGrafter"/>
</dbReference>
<comment type="caution">
    <text evidence="4">The sequence shown here is derived from an EMBL/GenBank/DDBJ whole genome shotgun (WGS) entry which is preliminary data.</text>
</comment>
<dbReference type="GO" id="GO:0031942">
    <property type="term" value="C:i-AAA complex"/>
    <property type="evidence" value="ECO:0007669"/>
    <property type="project" value="TreeGrafter"/>
</dbReference>
<keyword evidence="5" id="KW-1185">Reference proteome</keyword>
<evidence type="ECO:0000313" key="5">
    <source>
        <dbReference type="Proteomes" id="UP000177622"/>
    </source>
</evidence>
<keyword evidence="3" id="KW-0472">Membrane</keyword>
<dbReference type="InterPro" id="IPR011990">
    <property type="entry name" value="TPR-like_helical_dom_sf"/>
</dbReference>
<dbReference type="RefSeq" id="XP_022490640.1">
    <property type="nucleotide sequence ID" value="XM_022629455.1"/>
</dbReference>
<dbReference type="Proteomes" id="UP000177622">
    <property type="component" value="Unassembled WGS sequence"/>
</dbReference>
<dbReference type="OrthoDB" id="10050400at2759"/>
<evidence type="ECO:0000256" key="2">
    <source>
        <dbReference type="SAM" id="MobiDB-lite"/>
    </source>
</evidence>
<feature type="repeat" description="TPR" evidence="1">
    <location>
        <begin position="333"/>
        <end position="366"/>
    </location>
</feature>
<proteinExistence type="predicted"/>
<gene>
    <name evidence="4" type="ORF">PENARI_c004G11475</name>
</gene>
<dbReference type="STRING" id="1835702.A0A1F5LQB2"/>
<feature type="region of interest" description="Disordered" evidence="2">
    <location>
        <begin position="26"/>
        <end position="45"/>
    </location>
</feature>
<protein>
    <submittedName>
        <fullName evidence="4">Uncharacterized protein</fullName>
    </submittedName>
</protein>
<dbReference type="AlphaFoldDB" id="A0A1F5LQB2"/>
<keyword evidence="1" id="KW-0802">TPR repeat</keyword>
<dbReference type="PANTHER" id="PTHR28142:SF1">
    <property type="entry name" value="MITOCHONDRIAL INNER MEMBRANE I-AAA PROTEASE SUPERCOMPLEX SUBUNIT MGR3-RELATED"/>
    <property type="match status" value="1"/>
</dbReference>
<dbReference type="EMBL" id="LXJU01000004">
    <property type="protein sequence ID" value="OGE55210.1"/>
    <property type="molecule type" value="Genomic_DNA"/>
</dbReference>
<evidence type="ECO:0000256" key="3">
    <source>
        <dbReference type="SAM" id="Phobius"/>
    </source>
</evidence>
<dbReference type="SUPFAM" id="SSF48452">
    <property type="entry name" value="TPR-like"/>
    <property type="match status" value="1"/>
</dbReference>
<dbReference type="GeneID" id="34574189"/>
<dbReference type="Gene3D" id="1.25.40.10">
    <property type="entry name" value="Tetratricopeptide repeat domain"/>
    <property type="match status" value="1"/>
</dbReference>
<evidence type="ECO:0000313" key="4">
    <source>
        <dbReference type="EMBL" id="OGE55210.1"/>
    </source>
</evidence>
<name>A0A1F5LQB2_PENAI</name>
<dbReference type="PANTHER" id="PTHR28142">
    <property type="entry name" value="MITOCHONDRIAL INNER MEMBRANE I-AAA PROTEASE SUPERCOMPLEX SUBUNIT MGR3-RELATED"/>
    <property type="match status" value="1"/>
</dbReference>
<dbReference type="PROSITE" id="PS50005">
    <property type="entry name" value="TPR"/>
    <property type="match status" value="1"/>
</dbReference>
<dbReference type="InterPro" id="IPR040201">
    <property type="entry name" value="Mrg3-like"/>
</dbReference>
<sequence>MFRAVSRRTSAHAATLLQSQRQSLTRSIYTNTRPTPHPRTSNAKPLITPYITGTRHLSTAEKIRRKYREASKGIWRKNPILLPLAIVSIVGGAISFAYISYVELTRVAPQYHKFPAPVADALRTAVYFTEIDLNPPKALQAYKEALRIAAELGVHPFSDEVLGIKIQVAMMLEKAGLVKPAIDVLERTKSETLVWIENGRAMEGAQVGGTVNGVSKPAPAPASAPAKIAPENIQINTDVMQETEEDLKAQAEYEIRQRDKALKKVIGIQMKLGELYASDHIQEDKKAEEAQVAAVELCLKEMHRRQRLGLPVGSSGSGSEADGEAWLNLTEIATALADLANTYVAKERFELAMPLYLRALDLIRNAEGDTPSCKQVVLLNDVATAMVGHAQLPVKSQPQQPVAVDQTIEAARQWAQKAIDVAAYIKPPVRDEECDVTCVVATYNLGELAELQKKPQIAKQRYIEAKSLADGIGYEEGSLMANEALKRLGGK</sequence>
<organism evidence="4 5">
    <name type="scientific">Penicillium arizonense</name>
    <dbReference type="NCBI Taxonomy" id="1835702"/>
    <lineage>
        <taxon>Eukaryota</taxon>
        <taxon>Fungi</taxon>
        <taxon>Dikarya</taxon>
        <taxon>Ascomycota</taxon>
        <taxon>Pezizomycotina</taxon>
        <taxon>Eurotiomycetes</taxon>
        <taxon>Eurotiomycetidae</taxon>
        <taxon>Eurotiales</taxon>
        <taxon>Aspergillaceae</taxon>
        <taxon>Penicillium</taxon>
    </lineage>
</organism>
<accession>A0A1F5LQB2</accession>
<evidence type="ECO:0000256" key="1">
    <source>
        <dbReference type="PROSITE-ProRule" id="PRU00339"/>
    </source>
</evidence>